<proteinExistence type="predicted"/>
<dbReference type="STRING" id="1848.SAMN05443637_114163"/>
<keyword evidence="2" id="KW-1185">Reference proteome</keyword>
<dbReference type="Proteomes" id="UP000184363">
    <property type="component" value="Unassembled WGS sequence"/>
</dbReference>
<dbReference type="EMBL" id="FRAP01000014">
    <property type="protein sequence ID" value="SHK92849.1"/>
    <property type="molecule type" value="Genomic_DNA"/>
</dbReference>
<accession>A0A1M6WGR9</accession>
<evidence type="ECO:0000313" key="2">
    <source>
        <dbReference type="Proteomes" id="UP000184363"/>
    </source>
</evidence>
<dbReference type="Gene3D" id="3.30.428.10">
    <property type="entry name" value="HIT-like"/>
    <property type="match status" value="1"/>
</dbReference>
<protein>
    <recommendedName>
        <fullName evidence="3">Diadenosine tetraphosphate (Ap4A) hydrolase</fullName>
    </recommendedName>
</protein>
<evidence type="ECO:0000313" key="1">
    <source>
        <dbReference type="EMBL" id="SHK92849.1"/>
    </source>
</evidence>
<evidence type="ECO:0008006" key="3">
    <source>
        <dbReference type="Google" id="ProtNLM"/>
    </source>
</evidence>
<sequence length="196" mass="21812">MPLSPEEFHAHVLAAADDDGRLPLPPVAEWYSFPFEGLMRVRPLAPPVPEPPRQGADPARCPTCARRDEGIWLDERWRLERVAGGGLPLLLVLYPRDHHDLADLPDALARELGVLTVHVARAIEALPHVARAHVTRFGDGGAHLHVFFWARPEGQLQLRGSCLSMWDDVLPRYPDELAEADAAMVVGWLGEALRTR</sequence>
<organism evidence="1 2">
    <name type="scientific">Pseudonocardia thermophila</name>
    <dbReference type="NCBI Taxonomy" id="1848"/>
    <lineage>
        <taxon>Bacteria</taxon>
        <taxon>Bacillati</taxon>
        <taxon>Actinomycetota</taxon>
        <taxon>Actinomycetes</taxon>
        <taxon>Pseudonocardiales</taxon>
        <taxon>Pseudonocardiaceae</taxon>
        <taxon>Pseudonocardia</taxon>
    </lineage>
</organism>
<dbReference type="InterPro" id="IPR036265">
    <property type="entry name" value="HIT-like_sf"/>
</dbReference>
<dbReference type="AlphaFoldDB" id="A0A1M6WGR9"/>
<dbReference type="OrthoDB" id="3867598at2"/>
<dbReference type="SUPFAM" id="SSF54197">
    <property type="entry name" value="HIT-like"/>
    <property type="match status" value="1"/>
</dbReference>
<reference evidence="1 2" key="1">
    <citation type="submission" date="2016-11" db="EMBL/GenBank/DDBJ databases">
        <authorList>
            <person name="Jaros S."/>
            <person name="Januszkiewicz K."/>
            <person name="Wedrychowicz H."/>
        </authorList>
    </citation>
    <scope>NUCLEOTIDE SEQUENCE [LARGE SCALE GENOMIC DNA]</scope>
    <source>
        <strain evidence="1 2">DSM 43832</strain>
    </source>
</reference>
<gene>
    <name evidence="1" type="ORF">SAMN05443637_114163</name>
</gene>
<name>A0A1M6WGR9_PSETH</name>